<evidence type="ECO:0000256" key="7">
    <source>
        <dbReference type="ARBA" id="ARBA00022989"/>
    </source>
</evidence>
<name>A0A9P0LHP9_ACAOB</name>
<dbReference type="PANTHER" id="PTHR24223">
    <property type="entry name" value="ATP-BINDING CASSETTE SUB-FAMILY C"/>
    <property type="match status" value="1"/>
</dbReference>
<dbReference type="FunFam" id="3.40.50.300:FF:000163">
    <property type="entry name" value="Multidrug resistance-associated protein member 4"/>
    <property type="match status" value="1"/>
</dbReference>
<dbReference type="Proteomes" id="UP001152888">
    <property type="component" value="Unassembled WGS sequence"/>
</dbReference>
<dbReference type="OrthoDB" id="6500128at2759"/>
<feature type="transmembrane region" description="Helical" evidence="9">
    <location>
        <begin position="893"/>
        <end position="915"/>
    </location>
</feature>
<dbReference type="Gene3D" id="3.40.50.300">
    <property type="entry name" value="P-loop containing nucleotide triphosphate hydrolases"/>
    <property type="match status" value="2"/>
</dbReference>
<feature type="domain" description="ABC transmembrane type-1" evidence="11">
    <location>
        <begin position="125"/>
        <end position="431"/>
    </location>
</feature>
<dbReference type="EMBL" id="CAKOFQ010007240">
    <property type="protein sequence ID" value="CAH1995817.1"/>
    <property type="molecule type" value="Genomic_DNA"/>
</dbReference>
<dbReference type="GO" id="GO:0005524">
    <property type="term" value="F:ATP binding"/>
    <property type="evidence" value="ECO:0007669"/>
    <property type="project" value="UniProtKB-KW"/>
</dbReference>
<keyword evidence="3 9" id="KW-0812">Transmembrane</keyword>
<feature type="transmembrane region" description="Helical" evidence="9">
    <location>
        <begin position="265"/>
        <end position="284"/>
    </location>
</feature>
<dbReference type="PROSITE" id="PS00211">
    <property type="entry name" value="ABC_TRANSPORTER_1"/>
    <property type="match status" value="2"/>
</dbReference>
<dbReference type="Pfam" id="PF00005">
    <property type="entry name" value="ABC_tran"/>
    <property type="match status" value="2"/>
</dbReference>
<evidence type="ECO:0000256" key="9">
    <source>
        <dbReference type="SAM" id="Phobius"/>
    </source>
</evidence>
<evidence type="ECO:0000256" key="8">
    <source>
        <dbReference type="ARBA" id="ARBA00023136"/>
    </source>
</evidence>
<dbReference type="FunFam" id="1.20.1560.10:FF:000014">
    <property type="entry name" value="Multidrug resistance-associated protein member 4"/>
    <property type="match status" value="1"/>
</dbReference>
<keyword evidence="6" id="KW-0067">ATP-binding</keyword>
<evidence type="ECO:0000259" key="10">
    <source>
        <dbReference type="PROSITE" id="PS50893"/>
    </source>
</evidence>
<sequence length="1368" mass="155979">MPLEWLQYVTTSLERRFWNLLVSSVSSFKNTYRNMKHFSSIERVQAENIRYKSNFFSIITFWYTLPIFNKGRKRDITEEDLTKPLNRHKSQLLGDKISRIWIKHKRPSMTKTILRTFYSDIILYGCILFVMEMVVRLSQPLFVGLYIRYFNPENLQRLERGDPIYQPTYIARLWSYWTPQSPIQKTEAYFMASGIILCSALVICTFHPFAMEVLHVGMQMRVACCSLIYRKALRIKLTSLGGQTVGNAVNLMSNDVNRFDMAPIFLHYLWIAPLQAICIVYFLSKEVGKSAFLGMLAIAIVVPVQVCFGIRLASLRKKAGARTDNRVRQMNEIIQSMQVIKMYAWENAFSDLIRDLRKKELKYLLQTSIVRGMIMSFIMFTTRFGIFITVMSYVLDDNEITAEKVFLVTSYYQVLRQTMTVFFPQGVALVAEAFVSIKRIEEFMLTEETDIGDPTPLDVNWLQKPDRYPMKINRPLTPGELPSVIIKHAIAKYGSDMCLHNINLEVWPGKLTIVIGPVGSGKTCLLNLIMGELELFSGKLITTGTISYASQEAWLFAGSVRQNILFGREFDLNRYRDVVKVCSLTRDFQLLPFGDRTIVGERGISLSGGQRARINLARAVYKRSEIYLLDDPLSAVDIQVGSHLFEKCIKEYLGDKIVVLVTHQLHYLRRADQILILWEGGVQARGTYQELSKTQGSFHNVMQESTLPEEEKESKKLFRQLSISSAAFNSMIDIEGKKAKPLFIAEITSFGKVDLVNYKEYFRAGGNWCIILIMVMFFLGAQCFASGGDFFLSKWVTLEELRYHHGDASSMGFYDKLSRQECIWIYTAIMLPTILVAITRSLIFFAVCMRASMRLHNRMFNSVVHASMYFFNTNNSGRILNRFSKDLGSVDELLPYAFIDTVQLLLNLTGAIIVLACIDAILLAPTAVVAVLFYIVRTVYIKTSRSVKRLEGVTRSPVFAHLNASLQGLATIRTNLQEQVLVNEFDSLQDVHSSAWFMFLGCSRAFGMWVDLICTLYIGLVTFSFILLSDSYNGSDVGLAITQCIGLSGLVQWGMRQSAELENQMTSVERVLEFTRIEHEPDLESARDKKPPASWPRYGRIEYIDVSMRYSQLEPPVLKHLNIVINPREKIGIVGRTGAGKSSLISTLFRLAYTEGQILIDYLDISVLGLHDLRKKISIIPQEPVLFSGTLRHNLDPFHEHRDEDIYRALMDVELKNAVQKGMDCLNDVMTEGGINLSVGQRQMVCLARAILRGNIILVMDEATANVDAATDKFIQTTIRTKFAHCTVLTIAHRLHTIMDSDRVLVMDAGQAVEFDHPHLLLQQRDGFFFELVRKTGPGVSDRLKKVAQLVNYLFSLFRKIIFDNKGT</sequence>
<dbReference type="InterPro" id="IPR017871">
    <property type="entry name" value="ABC_transporter-like_CS"/>
</dbReference>
<dbReference type="FunFam" id="1.20.1560.10:FF:000026">
    <property type="entry name" value="Multidrug resistance-associated protein lethal(2)03659"/>
    <property type="match status" value="1"/>
</dbReference>
<feature type="transmembrane region" description="Helical" evidence="9">
    <location>
        <begin position="369"/>
        <end position="394"/>
    </location>
</feature>
<gene>
    <name evidence="12" type="ORF">ACAOBT_LOCUS22863</name>
</gene>
<keyword evidence="4" id="KW-0677">Repeat</keyword>
<accession>A0A9P0LHP9</accession>
<feature type="transmembrane region" description="Helical" evidence="9">
    <location>
        <begin position="768"/>
        <end position="792"/>
    </location>
</feature>
<evidence type="ECO:0000313" key="13">
    <source>
        <dbReference type="Proteomes" id="UP001152888"/>
    </source>
</evidence>
<protein>
    <recommendedName>
        <fullName evidence="14">Multidrug resistance-associated protein lethal(2)03659</fullName>
    </recommendedName>
</protein>
<dbReference type="InterPro" id="IPR050173">
    <property type="entry name" value="ABC_transporter_C-like"/>
</dbReference>
<feature type="domain" description="ABC transmembrane type-1" evidence="11">
    <location>
        <begin position="772"/>
        <end position="1063"/>
    </location>
</feature>
<feature type="transmembrane region" description="Helical" evidence="9">
    <location>
        <begin position="1006"/>
        <end position="1028"/>
    </location>
</feature>
<comment type="caution">
    <text evidence="12">The sequence shown here is derived from an EMBL/GenBank/DDBJ whole genome shotgun (WGS) entry which is preliminary data.</text>
</comment>
<keyword evidence="13" id="KW-1185">Reference proteome</keyword>
<dbReference type="PANTHER" id="PTHR24223:SF448">
    <property type="entry name" value="FI20146P1-RELATED"/>
    <property type="match status" value="1"/>
</dbReference>
<dbReference type="SMART" id="SM00382">
    <property type="entry name" value="AAA"/>
    <property type="match status" value="2"/>
</dbReference>
<dbReference type="SUPFAM" id="SSF90123">
    <property type="entry name" value="ABC transporter transmembrane region"/>
    <property type="match status" value="2"/>
</dbReference>
<dbReference type="PROSITE" id="PS50929">
    <property type="entry name" value="ABC_TM1F"/>
    <property type="match status" value="2"/>
</dbReference>
<evidence type="ECO:0000256" key="3">
    <source>
        <dbReference type="ARBA" id="ARBA00022692"/>
    </source>
</evidence>
<dbReference type="InterPro" id="IPR003593">
    <property type="entry name" value="AAA+_ATPase"/>
</dbReference>
<keyword evidence="5" id="KW-0547">Nucleotide-binding</keyword>
<feature type="transmembrane region" description="Helical" evidence="9">
    <location>
        <begin position="188"/>
        <end position="211"/>
    </location>
</feature>
<evidence type="ECO:0000256" key="1">
    <source>
        <dbReference type="ARBA" id="ARBA00004141"/>
    </source>
</evidence>
<dbReference type="CDD" id="cd03250">
    <property type="entry name" value="ABCC_MRP_domain1"/>
    <property type="match status" value="1"/>
</dbReference>
<evidence type="ECO:0000259" key="11">
    <source>
        <dbReference type="PROSITE" id="PS50929"/>
    </source>
</evidence>
<feature type="domain" description="ABC transporter" evidence="10">
    <location>
        <begin position="484"/>
        <end position="704"/>
    </location>
</feature>
<dbReference type="GO" id="GO:0016020">
    <property type="term" value="C:membrane"/>
    <property type="evidence" value="ECO:0007669"/>
    <property type="project" value="UniProtKB-SubCell"/>
</dbReference>
<keyword evidence="2" id="KW-0813">Transport</keyword>
<evidence type="ECO:0000256" key="5">
    <source>
        <dbReference type="ARBA" id="ARBA00022741"/>
    </source>
</evidence>
<keyword evidence="8 9" id="KW-0472">Membrane</keyword>
<feature type="transmembrane region" description="Helical" evidence="9">
    <location>
        <begin position="113"/>
        <end position="135"/>
    </location>
</feature>
<reference evidence="12" key="1">
    <citation type="submission" date="2022-03" db="EMBL/GenBank/DDBJ databases">
        <authorList>
            <person name="Sayadi A."/>
        </authorList>
    </citation>
    <scope>NUCLEOTIDE SEQUENCE</scope>
</reference>
<dbReference type="SUPFAM" id="SSF52540">
    <property type="entry name" value="P-loop containing nucleoside triphosphate hydrolases"/>
    <property type="match status" value="2"/>
</dbReference>
<organism evidence="12 13">
    <name type="scientific">Acanthoscelides obtectus</name>
    <name type="common">Bean weevil</name>
    <name type="synonym">Bruchus obtectus</name>
    <dbReference type="NCBI Taxonomy" id="200917"/>
    <lineage>
        <taxon>Eukaryota</taxon>
        <taxon>Metazoa</taxon>
        <taxon>Ecdysozoa</taxon>
        <taxon>Arthropoda</taxon>
        <taxon>Hexapoda</taxon>
        <taxon>Insecta</taxon>
        <taxon>Pterygota</taxon>
        <taxon>Neoptera</taxon>
        <taxon>Endopterygota</taxon>
        <taxon>Coleoptera</taxon>
        <taxon>Polyphaga</taxon>
        <taxon>Cucujiformia</taxon>
        <taxon>Chrysomeloidea</taxon>
        <taxon>Chrysomelidae</taxon>
        <taxon>Bruchinae</taxon>
        <taxon>Bruchini</taxon>
        <taxon>Acanthoscelides</taxon>
    </lineage>
</organism>
<evidence type="ECO:0000256" key="4">
    <source>
        <dbReference type="ARBA" id="ARBA00022737"/>
    </source>
</evidence>
<proteinExistence type="predicted"/>
<feature type="domain" description="ABC transporter" evidence="10">
    <location>
        <begin position="1101"/>
        <end position="1334"/>
    </location>
</feature>
<dbReference type="CDD" id="cd03244">
    <property type="entry name" value="ABCC_MRP_domain2"/>
    <property type="match status" value="1"/>
</dbReference>
<evidence type="ECO:0000256" key="6">
    <source>
        <dbReference type="ARBA" id="ARBA00022840"/>
    </source>
</evidence>
<dbReference type="Gene3D" id="1.20.1560.10">
    <property type="entry name" value="ABC transporter type 1, transmembrane domain"/>
    <property type="match status" value="2"/>
</dbReference>
<dbReference type="GO" id="GO:0140359">
    <property type="term" value="F:ABC-type transporter activity"/>
    <property type="evidence" value="ECO:0007669"/>
    <property type="project" value="InterPro"/>
</dbReference>
<feature type="transmembrane region" description="Helical" evidence="9">
    <location>
        <begin position="290"/>
        <end position="313"/>
    </location>
</feature>
<dbReference type="InterPro" id="IPR003439">
    <property type="entry name" value="ABC_transporter-like_ATP-bd"/>
</dbReference>
<dbReference type="PROSITE" id="PS50893">
    <property type="entry name" value="ABC_TRANSPORTER_2"/>
    <property type="match status" value="2"/>
</dbReference>
<dbReference type="GO" id="GO:0016887">
    <property type="term" value="F:ATP hydrolysis activity"/>
    <property type="evidence" value="ECO:0007669"/>
    <property type="project" value="InterPro"/>
</dbReference>
<comment type="subcellular location">
    <subcellularLocation>
        <location evidence="1">Membrane</location>
        <topology evidence="1">Multi-pass membrane protein</topology>
    </subcellularLocation>
</comment>
<dbReference type="FunFam" id="3.40.50.300:FF:000973">
    <property type="entry name" value="Multidrug resistance-associated protein 4"/>
    <property type="match status" value="1"/>
</dbReference>
<feature type="transmembrane region" description="Helical" evidence="9">
    <location>
        <begin position="921"/>
        <end position="940"/>
    </location>
</feature>
<dbReference type="InterPro" id="IPR011527">
    <property type="entry name" value="ABC1_TM_dom"/>
</dbReference>
<evidence type="ECO:0008006" key="14">
    <source>
        <dbReference type="Google" id="ProtNLM"/>
    </source>
</evidence>
<evidence type="ECO:0000256" key="2">
    <source>
        <dbReference type="ARBA" id="ARBA00022448"/>
    </source>
</evidence>
<dbReference type="InterPro" id="IPR027417">
    <property type="entry name" value="P-loop_NTPase"/>
</dbReference>
<keyword evidence="7 9" id="KW-1133">Transmembrane helix</keyword>
<dbReference type="Pfam" id="PF00664">
    <property type="entry name" value="ABC_membrane"/>
    <property type="match status" value="2"/>
</dbReference>
<evidence type="ECO:0000313" key="12">
    <source>
        <dbReference type="EMBL" id="CAH1995817.1"/>
    </source>
</evidence>
<feature type="transmembrane region" description="Helical" evidence="9">
    <location>
        <begin position="823"/>
        <end position="849"/>
    </location>
</feature>
<dbReference type="InterPro" id="IPR036640">
    <property type="entry name" value="ABC1_TM_sf"/>
</dbReference>
<feature type="transmembrane region" description="Helical" evidence="9">
    <location>
        <begin position="414"/>
        <end position="435"/>
    </location>
</feature>